<accession>A0A813NGB5</accession>
<sequence>MDFEIDPLIEQINREEKKETFGLIICALFHHPKPVQLADFYQRLIKELQTNFNDDEKQSIYLYPIAHLHITITTLYNFKHAWPQSPEKCLQYWKECFTKLKTASKNQPIILTLDSIQLSKAAGYFQFKNANNGIENLRQSIQTVCKPADGQPPLHIPNIIHTSFLRFIKKPNDPVKFEEKFHRICKEIFERINEIRFEIDEICLAYESQPYMHIECDEFHVLDIMKC</sequence>
<dbReference type="Proteomes" id="UP000663860">
    <property type="component" value="Unassembled WGS sequence"/>
</dbReference>
<gene>
    <name evidence="1" type="ORF">IZO911_LOCUS3124</name>
</gene>
<evidence type="ECO:0000313" key="1">
    <source>
        <dbReference type="EMBL" id="CAF0734609.1"/>
    </source>
</evidence>
<proteinExistence type="predicted"/>
<evidence type="ECO:0008006" key="3">
    <source>
        <dbReference type="Google" id="ProtNLM"/>
    </source>
</evidence>
<protein>
    <recommendedName>
        <fullName evidence="3">DUF1868 domain-containing protein</fullName>
    </recommendedName>
</protein>
<dbReference type="SUPFAM" id="SSF55144">
    <property type="entry name" value="LigT-like"/>
    <property type="match status" value="1"/>
</dbReference>
<evidence type="ECO:0000313" key="2">
    <source>
        <dbReference type="Proteomes" id="UP000663860"/>
    </source>
</evidence>
<dbReference type="AlphaFoldDB" id="A0A813NGB5"/>
<reference evidence="1" key="1">
    <citation type="submission" date="2021-02" db="EMBL/GenBank/DDBJ databases">
        <authorList>
            <person name="Nowell W R."/>
        </authorList>
    </citation>
    <scope>NUCLEOTIDE SEQUENCE</scope>
</reference>
<name>A0A813NGB5_9BILA</name>
<comment type="caution">
    <text evidence="1">The sequence shown here is derived from an EMBL/GenBank/DDBJ whole genome shotgun (WGS) entry which is preliminary data.</text>
</comment>
<dbReference type="EMBL" id="CAJNOE010000016">
    <property type="protein sequence ID" value="CAF0734609.1"/>
    <property type="molecule type" value="Genomic_DNA"/>
</dbReference>
<organism evidence="1 2">
    <name type="scientific">Adineta steineri</name>
    <dbReference type="NCBI Taxonomy" id="433720"/>
    <lineage>
        <taxon>Eukaryota</taxon>
        <taxon>Metazoa</taxon>
        <taxon>Spiralia</taxon>
        <taxon>Gnathifera</taxon>
        <taxon>Rotifera</taxon>
        <taxon>Eurotatoria</taxon>
        <taxon>Bdelloidea</taxon>
        <taxon>Adinetida</taxon>
        <taxon>Adinetidae</taxon>
        <taxon>Adineta</taxon>
    </lineage>
</organism>
<dbReference type="InterPro" id="IPR009097">
    <property type="entry name" value="Cyclic_Pdiesterase"/>
</dbReference>